<name>A0ACB8WWD3_9TELE</name>
<evidence type="ECO:0000313" key="2">
    <source>
        <dbReference type="Proteomes" id="UP000831701"/>
    </source>
</evidence>
<dbReference type="EMBL" id="CM041535">
    <property type="protein sequence ID" value="KAI3372075.1"/>
    <property type="molecule type" value="Genomic_DNA"/>
</dbReference>
<accession>A0ACB8WWD3</accession>
<dbReference type="Proteomes" id="UP000831701">
    <property type="component" value="Chromosome 5"/>
</dbReference>
<proteinExistence type="predicted"/>
<organism evidence="1 2">
    <name type="scientific">Scortum barcoo</name>
    <name type="common">barcoo grunter</name>
    <dbReference type="NCBI Taxonomy" id="214431"/>
    <lineage>
        <taxon>Eukaryota</taxon>
        <taxon>Metazoa</taxon>
        <taxon>Chordata</taxon>
        <taxon>Craniata</taxon>
        <taxon>Vertebrata</taxon>
        <taxon>Euteleostomi</taxon>
        <taxon>Actinopterygii</taxon>
        <taxon>Neopterygii</taxon>
        <taxon>Teleostei</taxon>
        <taxon>Neoteleostei</taxon>
        <taxon>Acanthomorphata</taxon>
        <taxon>Eupercaria</taxon>
        <taxon>Centrarchiformes</taxon>
        <taxon>Terapontoidei</taxon>
        <taxon>Terapontidae</taxon>
        <taxon>Scortum</taxon>
    </lineage>
</organism>
<evidence type="ECO:0000313" key="1">
    <source>
        <dbReference type="EMBL" id="KAI3372075.1"/>
    </source>
</evidence>
<keyword evidence="2" id="KW-1185">Reference proteome</keyword>
<reference evidence="1" key="1">
    <citation type="submission" date="2022-04" db="EMBL/GenBank/DDBJ databases">
        <title>Jade perch genome.</title>
        <authorList>
            <person name="Chao B."/>
        </authorList>
    </citation>
    <scope>NUCLEOTIDE SEQUENCE</scope>
    <source>
        <strain evidence="1">CB-2022</strain>
    </source>
</reference>
<comment type="caution">
    <text evidence="1">The sequence shown here is derived from an EMBL/GenBank/DDBJ whole genome shotgun (WGS) entry which is preliminary data.</text>
</comment>
<gene>
    <name evidence="1" type="ORF">L3Q82_006925</name>
</gene>
<protein>
    <submittedName>
        <fullName evidence="1">Uncharacterized protein</fullName>
    </submittedName>
</protein>
<sequence>MLQTEASVMGCRAVLAFLWLLMSQVACLPPRAPVGNAGALNKSIPVMRGEIRTALDNLESSLYPQRDAPGVAPNISCLLPNITVQQQPLMAQHFSCFRCHMFNLLKLTPELSSNLTTLCQFAQNLERLMGGRRANLVCSLPAFEQDVEKYEYLRGLLKLLDQRLSMA</sequence>